<dbReference type="AlphaFoldDB" id="X1U1U3"/>
<dbReference type="EMBL" id="BARW01021945">
    <property type="protein sequence ID" value="GAI93810.1"/>
    <property type="molecule type" value="Genomic_DNA"/>
</dbReference>
<accession>X1U1U3</accession>
<protein>
    <submittedName>
        <fullName evidence="1">Uncharacterized protein</fullName>
    </submittedName>
</protein>
<reference evidence="1" key="1">
    <citation type="journal article" date="2014" name="Front. Microbiol.">
        <title>High frequency of phylogenetically diverse reductive dehalogenase-homologous genes in deep subseafloor sedimentary metagenomes.</title>
        <authorList>
            <person name="Kawai M."/>
            <person name="Futagami T."/>
            <person name="Toyoda A."/>
            <person name="Takaki Y."/>
            <person name="Nishi S."/>
            <person name="Hori S."/>
            <person name="Arai W."/>
            <person name="Tsubouchi T."/>
            <person name="Morono Y."/>
            <person name="Uchiyama I."/>
            <person name="Ito T."/>
            <person name="Fujiyama A."/>
            <person name="Inagaki F."/>
            <person name="Takami H."/>
        </authorList>
    </citation>
    <scope>NUCLEOTIDE SEQUENCE</scope>
    <source>
        <strain evidence="1">Expedition CK06-06</strain>
    </source>
</reference>
<name>X1U1U3_9ZZZZ</name>
<comment type="caution">
    <text evidence="1">The sequence shown here is derived from an EMBL/GenBank/DDBJ whole genome shotgun (WGS) entry which is preliminary data.</text>
</comment>
<evidence type="ECO:0000313" key="1">
    <source>
        <dbReference type="EMBL" id="GAI93810.1"/>
    </source>
</evidence>
<sequence length="48" mass="5334">MQPVDGGLTGVKDMNWPHDGICFVHVFRSNPSDNAIWDHVLQGITLTN</sequence>
<proteinExistence type="predicted"/>
<organism evidence="1">
    <name type="scientific">marine sediment metagenome</name>
    <dbReference type="NCBI Taxonomy" id="412755"/>
    <lineage>
        <taxon>unclassified sequences</taxon>
        <taxon>metagenomes</taxon>
        <taxon>ecological metagenomes</taxon>
    </lineage>
</organism>
<gene>
    <name evidence="1" type="ORF">S12H4_36764</name>
</gene>